<dbReference type="EMBL" id="KQ415834">
    <property type="protein sequence ID" value="KOG00234.1"/>
    <property type="molecule type" value="Genomic_DNA"/>
</dbReference>
<evidence type="ECO:0008006" key="3">
    <source>
        <dbReference type="Google" id="ProtNLM"/>
    </source>
</evidence>
<keyword evidence="1" id="KW-1133">Transmembrane helix</keyword>
<evidence type="ECO:0000256" key="1">
    <source>
        <dbReference type="SAM" id="Phobius"/>
    </source>
</evidence>
<dbReference type="AlphaFoldDB" id="A0A0L8IGT6"/>
<feature type="transmembrane region" description="Helical" evidence="1">
    <location>
        <begin position="292"/>
        <end position="310"/>
    </location>
</feature>
<sequence>MWRKFCILVKYIAGTFVKWLPKPGQQARTHLLILYSVTFFLLLPTLCHKLPFSVYYHAGHADKDDGIRKFNAANDERLKLSRNFLKNTFNSMKRLPNSPWVTPKSNFPKDALNFFDQPRMQVDIALTIITVSRNRHKFDNYEPHYLTQAVWRYMELLLSSENQQKNVKLSLCNVDRDPETYHEIHNLSSFIQTFQRFPTKSSYSSEVFEKEKEDYVYCLNASLVWKPSFVLLVEDDSLPHNDMFRVLYHALDYIYYVDNQHGSYRHFPEQWYLKLYHPDRLLGYWSIEVERIPELISLSLVFGVLVLLIYRCIGMKNVFRNINASWFLLSLYFFLLFIAIGRQNLLEIRRLSKHFYMLTPSPSCCTPAILYTNATAKTVIDYLSHVRCKSKFAKDMALEQLRSETHLKAYLLQPNLFKHIGLYSSLRSKILNPGVV</sequence>
<keyword evidence="1" id="KW-0812">Transmembrane</keyword>
<dbReference type="EMBL" id="KQ415834">
    <property type="protein sequence ID" value="KOG00235.1"/>
    <property type="molecule type" value="Genomic_DNA"/>
</dbReference>
<protein>
    <recommendedName>
        <fullName evidence="3">Transmembrane protein 246</fullName>
    </recommendedName>
</protein>
<name>A0A0L8IGT6_OCTBM</name>
<dbReference type="STRING" id="37653.A0A0L8IGT6"/>
<dbReference type="OMA" id="YWNPCSF"/>
<keyword evidence="1" id="KW-0472">Membrane</keyword>
<proteinExistence type="predicted"/>
<dbReference type="CDD" id="cd22190">
    <property type="entry name" value="PGAP4"/>
    <property type="match status" value="1"/>
</dbReference>
<dbReference type="OrthoDB" id="2016523at2759"/>
<accession>A0A0L8IGT6</accession>
<feature type="transmembrane region" description="Helical" evidence="1">
    <location>
        <begin position="322"/>
        <end position="340"/>
    </location>
</feature>
<dbReference type="PANTHER" id="PTHR31410:SF1">
    <property type="entry name" value="POST-GPI ATTACHMENT TO PROTEINS FACTOR 4"/>
    <property type="match status" value="1"/>
</dbReference>
<dbReference type="PANTHER" id="PTHR31410">
    <property type="entry name" value="TRANSMEMBRANE PROTEIN 246"/>
    <property type="match status" value="1"/>
</dbReference>
<dbReference type="KEGG" id="obi:106868818"/>
<dbReference type="GO" id="GO:0016757">
    <property type="term" value="F:glycosyltransferase activity"/>
    <property type="evidence" value="ECO:0007669"/>
    <property type="project" value="InterPro"/>
</dbReference>
<organism evidence="2">
    <name type="scientific">Octopus bimaculoides</name>
    <name type="common">California two-spotted octopus</name>
    <dbReference type="NCBI Taxonomy" id="37653"/>
    <lineage>
        <taxon>Eukaryota</taxon>
        <taxon>Metazoa</taxon>
        <taxon>Spiralia</taxon>
        <taxon>Lophotrochozoa</taxon>
        <taxon>Mollusca</taxon>
        <taxon>Cephalopoda</taxon>
        <taxon>Coleoidea</taxon>
        <taxon>Octopodiformes</taxon>
        <taxon>Octopoda</taxon>
        <taxon>Incirrata</taxon>
        <taxon>Octopodidae</taxon>
        <taxon>Octopus</taxon>
    </lineage>
</organism>
<reference evidence="2" key="1">
    <citation type="submission" date="2015-07" db="EMBL/GenBank/DDBJ databases">
        <title>MeaNS - Measles Nucleotide Surveillance Program.</title>
        <authorList>
            <person name="Tran T."/>
            <person name="Druce J."/>
        </authorList>
    </citation>
    <scope>NUCLEOTIDE SEQUENCE</scope>
    <source>
        <strain evidence="2">UCB-OBI-ISO-001</strain>
        <tissue evidence="2">Gonad</tissue>
    </source>
</reference>
<dbReference type="GO" id="GO:0006506">
    <property type="term" value="P:GPI anchor biosynthetic process"/>
    <property type="evidence" value="ECO:0007669"/>
    <property type="project" value="InterPro"/>
</dbReference>
<dbReference type="InterPro" id="IPR029675">
    <property type="entry name" value="PGAP4"/>
</dbReference>
<dbReference type="GO" id="GO:0000139">
    <property type="term" value="C:Golgi membrane"/>
    <property type="evidence" value="ECO:0007669"/>
    <property type="project" value="InterPro"/>
</dbReference>
<evidence type="ECO:0000313" key="2">
    <source>
        <dbReference type="EMBL" id="KOG00234.1"/>
    </source>
</evidence>
<gene>
    <name evidence="2" type="ORF">OCBIM_22006723mg</name>
</gene>